<gene>
    <name evidence="1" type="ORF">VAPA_2c11520</name>
</gene>
<sequence length="241" mass="26353">MTEAVSRRCVVAHRYAAYFAPATGSPWWEAGSHWLGRCAARGQLLPQPAIEGMPPARQQALTAAPRRYGWHATLKAPFALPSHLDARSLRSGIRHICNAWEPFDMPALAVVRLDDFLALVPAAPSRALNALASACVTGLHAFAAPLPAAELQRRRAAGLTPEEDALLQRWGYPFVLDRFRFHFSLSGSLRGIDEAEVQALHAAAQRHFGALPAQRFDAISLFAEPEPRADFMCIEQMALGA</sequence>
<dbReference type="AlphaFoldDB" id="T1XME0"/>
<dbReference type="KEGG" id="vpd:VAPA_2c11520"/>
<dbReference type="Proteomes" id="UP000016223">
    <property type="component" value="Chromosome 2"/>
</dbReference>
<dbReference type="Pfam" id="PF06299">
    <property type="entry name" value="DUF1045"/>
    <property type="match status" value="1"/>
</dbReference>
<reference evidence="1 2" key="1">
    <citation type="submission" date="2012-10" db="EMBL/GenBank/DDBJ databases">
        <title>Genome sequence of Variovorax paradoxus B4.</title>
        <authorList>
            <person name="Schuldes J."/>
            <person name="Brandt U."/>
            <person name="Hiessl S."/>
            <person name="Wuebbeler J.H."/>
            <person name="Thuermer A."/>
            <person name="Steinbuechel A."/>
            <person name="Daniel R."/>
        </authorList>
    </citation>
    <scope>NUCLEOTIDE SEQUENCE [LARGE SCALE GENOMIC DNA]</scope>
    <source>
        <strain evidence="1 2">B4</strain>
    </source>
</reference>
<dbReference type="EMBL" id="CP003912">
    <property type="protein sequence ID" value="AGU53706.1"/>
    <property type="molecule type" value="Genomic_DNA"/>
</dbReference>
<dbReference type="OrthoDB" id="5801437at2"/>
<name>T1XME0_VARPD</name>
<dbReference type="PIRSF" id="PIRSF033328">
    <property type="entry name" value="Phest_Mll4975"/>
    <property type="match status" value="1"/>
</dbReference>
<dbReference type="RefSeq" id="WP_021004532.1">
    <property type="nucleotide sequence ID" value="NC_022234.1"/>
</dbReference>
<organism evidence="1 2">
    <name type="scientific">Variovorax paradoxus B4</name>
    <dbReference type="NCBI Taxonomy" id="1246301"/>
    <lineage>
        <taxon>Bacteria</taxon>
        <taxon>Pseudomonadati</taxon>
        <taxon>Pseudomonadota</taxon>
        <taxon>Betaproteobacteria</taxon>
        <taxon>Burkholderiales</taxon>
        <taxon>Comamonadaceae</taxon>
        <taxon>Variovorax</taxon>
    </lineage>
</organism>
<dbReference type="InterPro" id="IPR009389">
    <property type="entry name" value="DUF1045"/>
</dbReference>
<evidence type="ECO:0000313" key="2">
    <source>
        <dbReference type="Proteomes" id="UP000016223"/>
    </source>
</evidence>
<dbReference type="HOGENOM" id="CLU_074099_0_0_4"/>
<evidence type="ECO:0000313" key="1">
    <source>
        <dbReference type="EMBL" id="AGU53706.1"/>
    </source>
</evidence>
<dbReference type="PATRIC" id="fig|1246301.3.peg.6670"/>
<accession>T1XME0</accession>
<protein>
    <submittedName>
        <fullName evidence="1">Putative phosphonate metabolism protein</fullName>
    </submittedName>
</protein>
<proteinExistence type="predicted"/>